<name>A0A919GUT3_9ACTN</name>
<organism evidence="1 2">
    <name type="scientific">Streptomyces xanthophaeus</name>
    <dbReference type="NCBI Taxonomy" id="67385"/>
    <lineage>
        <taxon>Bacteria</taxon>
        <taxon>Bacillati</taxon>
        <taxon>Actinomycetota</taxon>
        <taxon>Actinomycetes</taxon>
        <taxon>Kitasatosporales</taxon>
        <taxon>Streptomycetaceae</taxon>
        <taxon>Streptomyces</taxon>
    </lineage>
</organism>
<evidence type="ECO:0000313" key="1">
    <source>
        <dbReference type="EMBL" id="GHI85062.1"/>
    </source>
</evidence>
<protein>
    <submittedName>
        <fullName evidence="1">Uncharacterized protein</fullName>
    </submittedName>
</protein>
<keyword evidence="2" id="KW-1185">Reference proteome</keyword>
<gene>
    <name evidence="1" type="ORF">Sxan_24260</name>
</gene>
<dbReference type="Proteomes" id="UP000600026">
    <property type="component" value="Unassembled WGS sequence"/>
</dbReference>
<reference evidence="1" key="1">
    <citation type="submission" date="2020-09" db="EMBL/GenBank/DDBJ databases">
        <title>Whole genome shotgun sequence of Streptomyces xanthophaeus NBRC 12829.</title>
        <authorList>
            <person name="Komaki H."/>
            <person name="Tamura T."/>
        </authorList>
    </citation>
    <scope>NUCLEOTIDE SEQUENCE</scope>
    <source>
        <strain evidence="1">NBRC 12829</strain>
    </source>
</reference>
<dbReference type="RefSeq" id="WP_051901868.1">
    <property type="nucleotide sequence ID" value="NZ_BNEE01000006.1"/>
</dbReference>
<proteinExistence type="predicted"/>
<evidence type="ECO:0000313" key="2">
    <source>
        <dbReference type="Proteomes" id="UP000600026"/>
    </source>
</evidence>
<dbReference type="OrthoDB" id="342114at2"/>
<accession>A0A919GUT3</accession>
<comment type="caution">
    <text evidence="1">The sequence shown here is derived from an EMBL/GenBank/DDBJ whole genome shotgun (WGS) entry which is preliminary data.</text>
</comment>
<dbReference type="AlphaFoldDB" id="A0A919GUT3"/>
<dbReference type="EMBL" id="BNEE01000006">
    <property type="protein sequence ID" value="GHI85062.1"/>
    <property type="molecule type" value="Genomic_DNA"/>
</dbReference>
<sequence>MQHIEFFTYGPSPLWGVRVDGSDLRVHAADATRPLWAQEKSPYERTPDSTEEFLFHQYGGMPESDLGDPALHFLGGAAQDLRHEPTGSTVVLGCTCGAWECWPLFARITATPEAVTWSGFRQPHRRAWGELAMGPFVFPRPAYEDALAHAVHHAEDPFTALPPPKQ</sequence>